<sequence length="460" mass="52186">MEMTAIDTPVATMLRGLQALPAELRDLVFTFMLQSPGGHILFNPEILDVLQKLISWPESKRYSVSCNERLFARWDMRGPTQYLAGMYAEAHEGVVELEANDQNWDLIVIRSDDFGIVGIELHNTKLTSTIKDQEHCVQILRVPVRAHREIWITLEGLFVSRIDLQREHTRRILWRSSAPLPLEDLPNVSYHAPDLAVEYSSLGEIRGISVAHSGREMVAIRTHTSLDNDVNYDLEHDDVTWGYCPIEVGEPIESICLVGFSCEGSGLVVNTTHKSVWLCPCIDQGVPQSYSKITTFASKGFFHNYSGKGRDKRMIRSLPDPPFISNLSESWTPQDLSLPTCPIPLPSPQRWHFSTAALCNVRRLRKSTHKGILFEYDNYSNVVGDFRPSEALEWIVAPRWYSVSTSDHFNHTIDFFAGALDGSASFRGMEGHIVMWFSGKRSFIQIQDSNMYEGVRPSRL</sequence>
<keyword evidence="2" id="KW-1185">Reference proteome</keyword>
<dbReference type="Proteomes" id="UP000799777">
    <property type="component" value="Unassembled WGS sequence"/>
</dbReference>
<evidence type="ECO:0000313" key="2">
    <source>
        <dbReference type="Proteomes" id="UP000799777"/>
    </source>
</evidence>
<comment type="caution">
    <text evidence="1">The sequence shown here is derived from an EMBL/GenBank/DDBJ whole genome shotgun (WGS) entry which is preliminary data.</text>
</comment>
<dbReference type="AlphaFoldDB" id="A0A9P4GXB0"/>
<gene>
    <name evidence="1" type="ORF">EK21DRAFT_95089</name>
</gene>
<evidence type="ECO:0000313" key="1">
    <source>
        <dbReference type="EMBL" id="KAF2023210.1"/>
    </source>
</evidence>
<dbReference type="OrthoDB" id="3688094at2759"/>
<protein>
    <submittedName>
        <fullName evidence="1">Uncharacterized protein</fullName>
    </submittedName>
</protein>
<organism evidence="1 2">
    <name type="scientific">Setomelanomma holmii</name>
    <dbReference type="NCBI Taxonomy" id="210430"/>
    <lineage>
        <taxon>Eukaryota</taxon>
        <taxon>Fungi</taxon>
        <taxon>Dikarya</taxon>
        <taxon>Ascomycota</taxon>
        <taxon>Pezizomycotina</taxon>
        <taxon>Dothideomycetes</taxon>
        <taxon>Pleosporomycetidae</taxon>
        <taxon>Pleosporales</taxon>
        <taxon>Pleosporineae</taxon>
        <taxon>Phaeosphaeriaceae</taxon>
        <taxon>Setomelanomma</taxon>
    </lineage>
</organism>
<name>A0A9P4GXB0_9PLEO</name>
<proteinExistence type="predicted"/>
<reference evidence="1" key="1">
    <citation type="journal article" date="2020" name="Stud. Mycol.">
        <title>101 Dothideomycetes genomes: a test case for predicting lifestyles and emergence of pathogens.</title>
        <authorList>
            <person name="Haridas S."/>
            <person name="Albert R."/>
            <person name="Binder M."/>
            <person name="Bloem J."/>
            <person name="Labutti K."/>
            <person name="Salamov A."/>
            <person name="Andreopoulos B."/>
            <person name="Baker S."/>
            <person name="Barry K."/>
            <person name="Bills G."/>
            <person name="Bluhm B."/>
            <person name="Cannon C."/>
            <person name="Castanera R."/>
            <person name="Culley D."/>
            <person name="Daum C."/>
            <person name="Ezra D."/>
            <person name="Gonzalez J."/>
            <person name="Henrissat B."/>
            <person name="Kuo A."/>
            <person name="Liang C."/>
            <person name="Lipzen A."/>
            <person name="Lutzoni F."/>
            <person name="Magnuson J."/>
            <person name="Mondo S."/>
            <person name="Nolan M."/>
            <person name="Ohm R."/>
            <person name="Pangilinan J."/>
            <person name="Park H.-J."/>
            <person name="Ramirez L."/>
            <person name="Alfaro M."/>
            <person name="Sun H."/>
            <person name="Tritt A."/>
            <person name="Yoshinaga Y."/>
            <person name="Zwiers L.-H."/>
            <person name="Turgeon B."/>
            <person name="Goodwin S."/>
            <person name="Spatafora J."/>
            <person name="Crous P."/>
            <person name="Grigoriev I."/>
        </authorList>
    </citation>
    <scope>NUCLEOTIDE SEQUENCE</scope>
    <source>
        <strain evidence="1">CBS 110217</strain>
    </source>
</reference>
<accession>A0A9P4GXB0</accession>
<dbReference type="EMBL" id="ML978368">
    <property type="protein sequence ID" value="KAF2023210.1"/>
    <property type="molecule type" value="Genomic_DNA"/>
</dbReference>